<dbReference type="EMBL" id="CADCVR010000019">
    <property type="protein sequence ID" value="CAA9478609.1"/>
    <property type="molecule type" value="Genomic_DNA"/>
</dbReference>
<gene>
    <name evidence="1" type="ORF">AVDCRST_MAG53-612</name>
</gene>
<proteinExistence type="predicted"/>
<accession>A0A6J4RY04</accession>
<protein>
    <submittedName>
        <fullName evidence="1">Uncharacterized protein</fullName>
    </submittedName>
</protein>
<organism evidence="1">
    <name type="scientific">uncultured Solirubrobacteraceae bacterium</name>
    <dbReference type="NCBI Taxonomy" id="1162706"/>
    <lineage>
        <taxon>Bacteria</taxon>
        <taxon>Bacillati</taxon>
        <taxon>Actinomycetota</taxon>
        <taxon>Thermoleophilia</taxon>
        <taxon>Solirubrobacterales</taxon>
        <taxon>Solirubrobacteraceae</taxon>
        <taxon>environmental samples</taxon>
    </lineage>
</organism>
<sequence length="125" mass="13742">MSDAPSAAKAVLEGVMIPGVAVPRRHRLLRLPVLRGVVALDESMRIGFRALSSWSRSIRRWATRARSSPRARGSLRWWRHRPGGRPTREPDHRQLEVAIIALTVVLSTQAPEDAAAGIIGVEVVA</sequence>
<reference evidence="1" key="1">
    <citation type="submission" date="2020-02" db="EMBL/GenBank/DDBJ databases">
        <authorList>
            <person name="Meier V. D."/>
        </authorList>
    </citation>
    <scope>NUCLEOTIDE SEQUENCE</scope>
    <source>
        <strain evidence="1">AVDCRST_MAG53</strain>
    </source>
</reference>
<evidence type="ECO:0000313" key="1">
    <source>
        <dbReference type="EMBL" id="CAA9478609.1"/>
    </source>
</evidence>
<name>A0A6J4RY04_9ACTN</name>
<dbReference type="AlphaFoldDB" id="A0A6J4RY04"/>